<keyword evidence="2" id="KW-1185">Reference proteome</keyword>
<evidence type="ECO:0000313" key="2">
    <source>
        <dbReference type="Proteomes" id="UP000316921"/>
    </source>
</evidence>
<gene>
    <name evidence="1" type="ORF">Pla133_05390</name>
</gene>
<reference evidence="1 2" key="1">
    <citation type="submission" date="2019-02" db="EMBL/GenBank/DDBJ databases">
        <title>Deep-cultivation of Planctomycetes and their phenomic and genomic characterization uncovers novel biology.</title>
        <authorList>
            <person name="Wiegand S."/>
            <person name="Jogler M."/>
            <person name="Boedeker C."/>
            <person name="Pinto D."/>
            <person name="Vollmers J."/>
            <person name="Rivas-Marin E."/>
            <person name="Kohn T."/>
            <person name="Peeters S.H."/>
            <person name="Heuer A."/>
            <person name="Rast P."/>
            <person name="Oberbeckmann S."/>
            <person name="Bunk B."/>
            <person name="Jeske O."/>
            <person name="Meyerdierks A."/>
            <person name="Storesund J.E."/>
            <person name="Kallscheuer N."/>
            <person name="Luecker S."/>
            <person name="Lage O.M."/>
            <person name="Pohl T."/>
            <person name="Merkel B.J."/>
            <person name="Hornburger P."/>
            <person name="Mueller R.-W."/>
            <person name="Bruemmer F."/>
            <person name="Labrenz M."/>
            <person name="Spormann A.M."/>
            <person name="Op den Camp H."/>
            <person name="Overmann J."/>
            <person name="Amann R."/>
            <person name="Jetten M.S.M."/>
            <person name="Mascher T."/>
            <person name="Medema M.H."/>
            <person name="Devos D.P."/>
            <person name="Kaster A.-K."/>
            <person name="Ovreas L."/>
            <person name="Rohde M."/>
            <person name="Galperin M.Y."/>
            <person name="Jogler C."/>
        </authorList>
    </citation>
    <scope>NUCLEOTIDE SEQUENCE [LARGE SCALE GENOMIC DNA]</scope>
    <source>
        <strain evidence="1 2">Pla133</strain>
    </source>
</reference>
<dbReference type="Proteomes" id="UP000316921">
    <property type="component" value="Chromosome"/>
</dbReference>
<name>A0A518BEQ8_9BACT</name>
<dbReference type="InterPro" id="IPR028994">
    <property type="entry name" value="Integrin_alpha_N"/>
</dbReference>
<proteinExistence type="predicted"/>
<dbReference type="PANTHER" id="PTHR36220:SF1">
    <property type="entry name" value="GAMMA TUBULIN COMPLEX COMPONENT C-TERMINAL DOMAIN-CONTAINING PROTEIN"/>
    <property type="match status" value="1"/>
</dbReference>
<dbReference type="Gene3D" id="2.130.10.130">
    <property type="entry name" value="Integrin alpha, N-terminal"/>
    <property type="match status" value="1"/>
</dbReference>
<organism evidence="1 2">
    <name type="scientific">Engelhardtia mirabilis</name>
    <dbReference type="NCBI Taxonomy" id="2528011"/>
    <lineage>
        <taxon>Bacteria</taxon>
        <taxon>Pseudomonadati</taxon>
        <taxon>Planctomycetota</taxon>
        <taxon>Planctomycetia</taxon>
        <taxon>Planctomycetia incertae sedis</taxon>
        <taxon>Engelhardtia</taxon>
    </lineage>
</organism>
<dbReference type="RefSeq" id="WP_145062098.1">
    <property type="nucleotide sequence ID" value="NZ_CP036287.1"/>
</dbReference>
<protein>
    <recommendedName>
        <fullName evidence="3">FG-GAP repeat protein</fullName>
    </recommendedName>
</protein>
<evidence type="ECO:0000313" key="1">
    <source>
        <dbReference type="EMBL" id="QDU65474.1"/>
    </source>
</evidence>
<dbReference type="PANTHER" id="PTHR36220">
    <property type="entry name" value="UNNAMED PRODUCT"/>
    <property type="match status" value="1"/>
</dbReference>
<accession>A0A518BEQ8</accession>
<sequence length="425" mass="43968">MGANGNGAIAGSPYLQGAVVLHERDASGAWTAADLWQADYDSFSNFGTAIDLDGDSAILGNPRELQPGMPANGAVYIRERQSDGSWPVTFKLTGSLAPPLQELGADVAIDGDLAVASNPTERLAYVMQRDGSGAWSVTSILDVFTPEGLRVDVEGDRIAIAAYQGNGLLSFGWVYLFERGTDGSINPTAALSIPSSSTSLGGPFARDVVLEGGDLFVLGSTLGGEFPFFNGPLSRVWRYRQDANGDWIEIGGYEPYGLAADGGGFAMDVSGDTLLVGRTPEFESPQAILEYRSSDLLSSADALSLSSGGSQGLAILPGEHAAGWPYLLLGSLTGTSPGVDLGGGLQLPLVVDPWFQFLLANPNTAIAGSAGTLDDRGQALATLALPAGAAPSLAGSVAWHAYIVFDPAVMAFVQASQPVALALLP</sequence>
<dbReference type="KEGG" id="pbap:Pla133_05390"/>
<dbReference type="EMBL" id="CP036287">
    <property type="protein sequence ID" value="QDU65474.1"/>
    <property type="molecule type" value="Genomic_DNA"/>
</dbReference>
<dbReference type="AlphaFoldDB" id="A0A518BEQ8"/>
<evidence type="ECO:0008006" key="3">
    <source>
        <dbReference type="Google" id="ProtNLM"/>
    </source>
</evidence>
<dbReference type="SUPFAM" id="SSF63825">
    <property type="entry name" value="YWTD domain"/>
    <property type="match status" value="1"/>
</dbReference>